<evidence type="ECO:0000313" key="2">
    <source>
        <dbReference type="EMBL" id="KAH3768914.1"/>
    </source>
</evidence>
<gene>
    <name evidence="2" type="ORF">DPMN_170131</name>
</gene>
<keyword evidence="3" id="KW-1185">Reference proteome</keyword>
<dbReference type="EMBL" id="JAIWYP010000009">
    <property type="protein sequence ID" value="KAH3768914.1"/>
    <property type="molecule type" value="Genomic_DNA"/>
</dbReference>
<evidence type="ECO:0000313" key="3">
    <source>
        <dbReference type="Proteomes" id="UP000828390"/>
    </source>
</evidence>
<name>A0A9D4DYY0_DREPO</name>
<organism evidence="2 3">
    <name type="scientific">Dreissena polymorpha</name>
    <name type="common">Zebra mussel</name>
    <name type="synonym">Mytilus polymorpha</name>
    <dbReference type="NCBI Taxonomy" id="45954"/>
    <lineage>
        <taxon>Eukaryota</taxon>
        <taxon>Metazoa</taxon>
        <taxon>Spiralia</taxon>
        <taxon>Lophotrochozoa</taxon>
        <taxon>Mollusca</taxon>
        <taxon>Bivalvia</taxon>
        <taxon>Autobranchia</taxon>
        <taxon>Heteroconchia</taxon>
        <taxon>Euheterodonta</taxon>
        <taxon>Imparidentia</taxon>
        <taxon>Neoheterodontei</taxon>
        <taxon>Myida</taxon>
        <taxon>Dreissenoidea</taxon>
        <taxon>Dreissenidae</taxon>
        <taxon>Dreissena</taxon>
    </lineage>
</organism>
<accession>A0A9D4DYY0</accession>
<reference evidence="2" key="2">
    <citation type="submission" date="2020-11" db="EMBL/GenBank/DDBJ databases">
        <authorList>
            <person name="McCartney M.A."/>
            <person name="Auch B."/>
            <person name="Kono T."/>
            <person name="Mallez S."/>
            <person name="Becker A."/>
            <person name="Gohl D.M."/>
            <person name="Silverstein K.A.T."/>
            <person name="Koren S."/>
            <person name="Bechman K.B."/>
            <person name="Herman A."/>
            <person name="Abrahante J.E."/>
            <person name="Garbe J."/>
        </authorList>
    </citation>
    <scope>NUCLEOTIDE SEQUENCE</scope>
    <source>
        <strain evidence="2">Duluth1</strain>
        <tissue evidence="2">Whole animal</tissue>
    </source>
</reference>
<protein>
    <submittedName>
        <fullName evidence="2">Uncharacterized protein</fullName>
    </submittedName>
</protein>
<dbReference type="Proteomes" id="UP000828390">
    <property type="component" value="Unassembled WGS sequence"/>
</dbReference>
<comment type="caution">
    <text evidence="2">The sequence shown here is derived from an EMBL/GenBank/DDBJ whole genome shotgun (WGS) entry which is preliminary data.</text>
</comment>
<feature type="region of interest" description="Disordered" evidence="1">
    <location>
        <begin position="16"/>
        <end position="41"/>
    </location>
</feature>
<dbReference type="AlphaFoldDB" id="A0A9D4DYY0"/>
<evidence type="ECO:0000256" key="1">
    <source>
        <dbReference type="SAM" id="MobiDB-lite"/>
    </source>
</evidence>
<sequence>MMFNTDKCDMIRINKQEKSERQALSHPWPNTEADEEGKVPGCNDRQHTLLEQPYRLNSKEGELNNCLSPPELMSTTHVTSWKHATRHWSDTSSIMRRQFGTHIQRPTSASSRTANVEQPGSAQATIAIPAASLL</sequence>
<reference evidence="2" key="1">
    <citation type="journal article" date="2019" name="bioRxiv">
        <title>The Genome of the Zebra Mussel, Dreissena polymorpha: A Resource for Invasive Species Research.</title>
        <authorList>
            <person name="McCartney M.A."/>
            <person name="Auch B."/>
            <person name="Kono T."/>
            <person name="Mallez S."/>
            <person name="Zhang Y."/>
            <person name="Obille A."/>
            <person name="Becker A."/>
            <person name="Abrahante J.E."/>
            <person name="Garbe J."/>
            <person name="Badalamenti J.P."/>
            <person name="Herman A."/>
            <person name="Mangelson H."/>
            <person name="Liachko I."/>
            <person name="Sullivan S."/>
            <person name="Sone E.D."/>
            <person name="Koren S."/>
            <person name="Silverstein K.A.T."/>
            <person name="Beckman K.B."/>
            <person name="Gohl D.M."/>
        </authorList>
    </citation>
    <scope>NUCLEOTIDE SEQUENCE</scope>
    <source>
        <strain evidence="2">Duluth1</strain>
        <tissue evidence="2">Whole animal</tissue>
    </source>
</reference>
<proteinExistence type="predicted"/>